<sequence>MRFTGYSFLAVEVEAGRHARMTVTALAESGARVDHFEIKHGK</sequence>
<organism evidence="1">
    <name type="scientific">Streptomyces sp. NBC_00060</name>
    <dbReference type="NCBI Taxonomy" id="2975636"/>
    <lineage>
        <taxon>Bacteria</taxon>
        <taxon>Bacillati</taxon>
        <taxon>Actinomycetota</taxon>
        <taxon>Actinomycetes</taxon>
        <taxon>Kitasatosporales</taxon>
        <taxon>Streptomycetaceae</taxon>
        <taxon>Streptomyces</taxon>
    </lineage>
</organism>
<dbReference type="EMBL" id="CP108253">
    <property type="protein sequence ID" value="WTU40135.1"/>
    <property type="molecule type" value="Genomic_DNA"/>
</dbReference>
<name>A0AAU2GZH7_9ACTN</name>
<dbReference type="AlphaFoldDB" id="A0AAU2GZH7"/>
<gene>
    <name evidence="1" type="ORF">OHV25_11390</name>
</gene>
<proteinExistence type="predicted"/>
<evidence type="ECO:0000313" key="1">
    <source>
        <dbReference type="EMBL" id="WTU40135.1"/>
    </source>
</evidence>
<accession>A0AAU2GZH7</accession>
<protein>
    <submittedName>
        <fullName evidence="1">Uncharacterized protein</fullName>
    </submittedName>
</protein>
<reference evidence="1" key="1">
    <citation type="submission" date="2022-10" db="EMBL/GenBank/DDBJ databases">
        <title>The complete genomes of actinobacterial strains from the NBC collection.</title>
        <authorList>
            <person name="Joergensen T.S."/>
            <person name="Alvarez Arevalo M."/>
            <person name="Sterndorff E.B."/>
            <person name="Faurdal D."/>
            <person name="Vuksanovic O."/>
            <person name="Mourched A.-S."/>
            <person name="Charusanti P."/>
            <person name="Shaw S."/>
            <person name="Blin K."/>
            <person name="Weber T."/>
        </authorList>
    </citation>
    <scope>NUCLEOTIDE SEQUENCE</scope>
    <source>
        <strain evidence="1">NBC_00060</strain>
    </source>
</reference>